<reference evidence="3 4" key="1">
    <citation type="submission" date="2022-03" db="EMBL/GenBank/DDBJ databases">
        <title>Hymenobactersp. isolated from the air.</title>
        <authorList>
            <person name="Won M."/>
            <person name="Kwon S.-W."/>
        </authorList>
    </citation>
    <scope>NUCLEOTIDE SEQUENCE [LARGE SCALE GENOMIC DNA]</scope>
    <source>
        <strain evidence="3 4">KACC 21982</strain>
        <plasmid evidence="3 4">unnamed3</plasmid>
    </source>
</reference>
<comment type="caution">
    <text evidence="2">Once thought to be involved in copper homeostasis, experiments in E.coli have shown this is not the case.</text>
</comment>
<dbReference type="RefSeq" id="WP_243803363.1">
    <property type="nucleotide sequence ID" value="NZ_CP094672.1"/>
</dbReference>
<dbReference type="SUPFAM" id="SSF110395">
    <property type="entry name" value="CutC-like"/>
    <property type="match status" value="1"/>
</dbReference>
<gene>
    <name evidence="2" type="primary">cutC</name>
    <name evidence="3" type="ORF">MTX78_24090</name>
</gene>
<comment type="similarity">
    <text evidence="1 2">Belongs to the CutC family.</text>
</comment>
<sequence length="238" mass="24798">MRRVLEICASSVQSAVAAQAGGAQRIELCQNLEQGGITPSFGLISQVMHLLTIPVFVLIRPRAGNFIYNPEEQAIMAADIAQCRQLGCAGVVLGALDSNGHVDTALCQTLIAAAGPMQVTFHRAFDVCANQSQALEQVIALGCQRLLTSGGHPTAPAGQAQLAALVEQAAGRISIMPGSGVTPHTIQDLMRSTGANEFHASAKRVVFSSHAPQSALFDAALPETDPAIVAELVAQLAQ</sequence>
<proteinExistence type="inferred from homology"/>
<name>A0ABY4DBP7_9BACT</name>
<protein>
    <recommendedName>
        <fullName evidence="2">PF03932 family protein CutC</fullName>
    </recommendedName>
</protein>
<dbReference type="PANTHER" id="PTHR12598:SF0">
    <property type="entry name" value="COPPER HOMEOSTASIS PROTEIN CUTC HOMOLOG"/>
    <property type="match status" value="1"/>
</dbReference>
<dbReference type="EMBL" id="CP094672">
    <property type="protein sequence ID" value="UOG77513.1"/>
    <property type="molecule type" value="Genomic_DNA"/>
</dbReference>
<keyword evidence="3" id="KW-0614">Plasmid</keyword>
<evidence type="ECO:0000313" key="3">
    <source>
        <dbReference type="EMBL" id="UOG77513.1"/>
    </source>
</evidence>
<dbReference type="InterPro" id="IPR005627">
    <property type="entry name" value="CutC-like"/>
</dbReference>
<dbReference type="PANTHER" id="PTHR12598">
    <property type="entry name" value="COPPER HOMEOSTASIS PROTEIN CUTC"/>
    <property type="match status" value="1"/>
</dbReference>
<evidence type="ECO:0000313" key="4">
    <source>
        <dbReference type="Proteomes" id="UP000831113"/>
    </source>
</evidence>
<keyword evidence="2" id="KW-0963">Cytoplasm</keyword>
<evidence type="ECO:0000256" key="1">
    <source>
        <dbReference type="ARBA" id="ARBA00007768"/>
    </source>
</evidence>
<dbReference type="Gene3D" id="3.20.20.380">
    <property type="entry name" value="Copper homeostasis (CutC) domain"/>
    <property type="match status" value="1"/>
</dbReference>
<dbReference type="Proteomes" id="UP000831113">
    <property type="component" value="Plasmid unnamed3"/>
</dbReference>
<evidence type="ECO:0000256" key="2">
    <source>
        <dbReference type="HAMAP-Rule" id="MF_00795"/>
    </source>
</evidence>
<comment type="subcellular location">
    <subcellularLocation>
        <location evidence="2">Cytoplasm</location>
    </subcellularLocation>
</comment>
<organism evidence="3 4">
    <name type="scientific">Hymenobacter tibetensis</name>
    <dbReference type="NCBI Taxonomy" id="497967"/>
    <lineage>
        <taxon>Bacteria</taxon>
        <taxon>Pseudomonadati</taxon>
        <taxon>Bacteroidota</taxon>
        <taxon>Cytophagia</taxon>
        <taxon>Cytophagales</taxon>
        <taxon>Hymenobacteraceae</taxon>
        <taxon>Hymenobacter</taxon>
    </lineage>
</organism>
<dbReference type="HAMAP" id="MF_00795">
    <property type="entry name" value="CutC"/>
    <property type="match status" value="1"/>
</dbReference>
<accession>A0ABY4DBP7</accession>
<keyword evidence="4" id="KW-1185">Reference proteome</keyword>
<dbReference type="Pfam" id="PF03932">
    <property type="entry name" value="CutC"/>
    <property type="match status" value="1"/>
</dbReference>
<dbReference type="InterPro" id="IPR036822">
    <property type="entry name" value="CutC-like_dom_sf"/>
</dbReference>
<geneLocation type="plasmid" evidence="3 4">
    <name>unnamed3</name>
</geneLocation>